<gene>
    <name evidence="9" type="ORF">ACFQ16_24995</name>
</gene>
<comment type="similarity">
    <text evidence="7">Belongs to the binding-protein-dependent transport system permease family.</text>
</comment>
<evidence type="ECO:0000256" key="5">
    <source>
        <dbReference type="ARBA" id="ARBA00022989"/>
    </source>
</evidence>
<evidence type="ECO:0000313" key="9">
    <source>
        <dbReference type="EMBL" id="MFD0923015.1"/>
    </source>
</evidence>
<dbReference type="SUPFAM" id="SSF161098">
    <property type="entry name" value="MetI-like"/>
    <property type="match status" value="1"/>
</dbReference>
<dbReference type="PROSITE" id="PS50928">
    <property type="entry name" value="ABC_TM1"/>
    <property type="match status" value="1"/>
</dbReference>
<evidence type="ECO:0000313" key="10">
    <source>
        <dbReference type="Proteomes" id="UP001597018"/>
    </source>
</evidence>
<keyword evidence="2 7" id="KW-0813">Transport</keyword>
<dbReference type="PANTHER" id="PTHR43163:SF3">
    <property type="entry name" value="PEPTIDE ABC TRANSPORTER PERMEASE PROTEIN"/>
    <property type="match status" value="1"/>
</dbReference>
<feature type="transmembrane region" description="Helical" evidence="7">
    <location>
        <begin position="7"/>
        <end position="26"/>
    </location>
</feature>
<dbReference type="EMBL" id="JBHTIW010000027">
    <property type="protein sequence ID" value="MFD0923015.1"/>
    <property type="molecule type" value="Genomic_DNA"/>
</dbReference>
<comment type="subcellular location">
    <subcellularLocation>
        <location evidence="1 7">Cell membrane</location>
        <topology evidence="1 7">Multi-pass membrane protein</topology>
    </subcellularLocation>
</comment>
<organism evidence="9 10">
    <name type="scientific">Saccharopolyspora rosea</name>
    <dbReference type="NCBI Taxonomy" id="524884"/>
    <lineage>
        <taxon>Bacteria</taxon>
        <taxon>Bacillati</taxon>
        <taxon>Actinomycetota</taxon>
        <taxon>Actinomycetes</taxon>
        <taxon>Pseudonocardiales</taxon>
        <taxon>Pseudonocardiaceae</taxon>
        <taxon>Saccharopolyspora</taxon>
    </lineage>
</organism>
<dbReference type="Gene3D" id="1.10.3720.10">
    <property type="entry name" value="MetI-like"/>
    <property type="match status" value="1"/>
</dbReference>
<comment type="caution">
    <text evidence="9">The sequence shown here is derived from an EMBL/GenBank/DDBJ whole genome shotgun (WGS) entry which is preliminary data.</text>
</comment>
<dbReference type="Proteomes" id="UP001597018">
    <property type="component" value="Unassembled WGS sequence"/>
</dbReference>
<name>A0ABW3G1Z2_9PSEU</name>
<evidence type="ECO:0000256" key="2">
    <source>
        <dbReference type="ARBA" id="ARBA00022448"/>
    </source>
</evidence>
<dbReference type="InterPro" id="IPR000515">
    <property type="entry name" value="MetI-like"/>
</dbReference>
<reference evidence="10" key="1">
    <citation type="journal article" date="2019" name="Int. J. Syst. Evol. Microbiol.">
        <title>The Global Catalogue of Microorganisms (GCM) 10K type strain sequencing project: providing services to taxonomists for standard genome sequencing and annotation.</title>
        <authorList>
            <consortium name="The Broad Institute Genomics Platform"/>
            <consortium name="The Broad Institute Genome Sequencing Center for Infectious Disease"/>
            <person name="Wu L."/>
            <person name="Ma J."/>
        </authorList>
    </citation>
    <scope>NUCLEOTIDE SEQUENCE [LARGE SCALE GENOMIC DNA]</scope>
    <source>
        <strain evidence="10">CCUG 56401</strain>
    </source>
</reference>
<feature type="transmembrane region" description="Helical" evidence="7">
    <location>
        <begin position="178"/>
        <end position="197"/>
    </location>
</feature>
<keyword evidence="5 7" id="KW-1133">Transmembrane helix</keyword>
<feature type="domain" description="ABC transmembrane type-1" evidence="8">
    <location>
        <begin position="100"/>
        <end position="297"/>
    </location>
</feature>
<keyword evidence="10" id="KW-1185">Reference proteome</keyword>
<evidence type="ECO:0000256" key="7">
    <source>
        <dbReference type="RuleBase" id="RU363032"/>
    </source>
</evidence>
<dbReference type="Pfam" id="PF00528">
    <property type="entry name" value="BPD_transp_1"/>
    <property type="match status" value="1"/>
</dbReference>
<dbReference type="InterPro" id="IPR035906">
    <property type="entry name" value="MetI-like_sf"/>
</dbReference>
<dbReference type="PANTHER" id="PTHR43163">
    <property type="entry name" value="DIPEPTIDE TRANSPORT SYSTEM PERMEASE PROTEIN DPPB-RELATED"/>
    <property type="match status" value="1"/>
</dbReference>
<keyword evidence="4 7" id="KW-0812">Transmembrane</keyword>
<sequence>MRGSALLRLALSPLVLVAIVLVAMLLPELTGVDSARSVLAVRYADADPDPRVIAAIRADLGLDRPLWQRLVERLGRLCTGRFGTSWVSGDPVGAQLGRAFQVSLSIMVTALVVSFAVGCAAGLLAARRPGAVADRVVSACNRLASAVPEFALAPVLVAVFAVGLHLLPSSGWRGPANLVLPVASLVPVLAAPVAAVVRTQAAALRGENFVAAARARGIGEFRLWTRHIARPALPAALSLVTYKAAGMIAGTAAVETVFDIPGLGRTVVDAVRAQDIPVVQAGLVVAAAVALFVGAVGDALHLVVDPRSRGGAA</sequence>
<evidence type="ECO:0000256" key="3">
    <source>
        <dbReference type="ARBA" id="ARBA00022475"/>
    </source>
</evidence>
<evidence type="ECO:0000256" key="1">
    <source>
        <dbReference type="ARBA" id="ARBA00004651"/>
    </source>
</evidence>
<proteinExistence type="inferred from homology"/>
<feature type="transmembrane region" description="Helical" evidence="7">
    <location>
        <begin position="104"/>
        <end position="126"/>
    </location>
</feature>
<dbReference type="CDD" id="cd06261">
    <property type="entry name" value="TM_PBP2"/>
    <property type="match status" value="1"/>
</dbReference>
<keyword evidence="3" id="KW-1003">Cell membrane</keyword>
<keyword evidence="6 7" id="KW-0472">Membrane</keyword>
<evidence type="ECO:0000256" key="6">
    <source>
        <dbReference type="ARBA" id="ARBA00023136"/>
    </source>
</evidence>
<feature type="transmembrane region" description="Helical" evidence="7">
    <location>
        <begin position="278"/>
        <end position="304"/>
    </location>
</feature>
<evidence type="ECO:0000256" key="4">
    <source>
        <dbReference type="ARBA" id="ARBA00022692"/>
    </source>
</evidence>
<dbReference type="RefSeq" id="WP_263252206.1">
    <property type="nucleotide sequence ID" value="NZ_BAABLT010000030.1"/>
</dbReference>
<evidence type="ECO:0000259" key="8">
    <source>
        <dbReference type="PROSITE" id="PS50928"/>
    </source>
</evidence>
<protein>
    <submittedName>
        <fullName evidence="9">ABC transporter permease</fullName>
    </submittedName>
</protein>
<accession>A0ABW3G1Z2</accession>
<feature type="transmembrane region" description="Helical" evidence="7">
    <location>
        <begin position="147"/>
        <end position="166"/>
    </location>
</feature>